<dbReference type="PRINTS" id="PR00412">
    <property type="entry name" value="EPOXHYDRLASE"/>
</dbReference>
<evidence type="ECO:0000259" key="1">
    <source>
        <dbReference type="Pfam" id="PF00561"/>
    </source>
</evidence>
<keyword evidence="2" id="KW-0378">Hydrolase</keyword>
<dbReference type="eggNOG" id="COG2267">
    <property type="taxonomic scope" value="Bacteria"/>
</dbReference>
<dbReference type="InterPro" id="IPR000073">
    <property type="entry name" value="AB_hydrolase_1"/>
</dbReference>
<dbReference type="Pfam" id="PF00561">
    <property type="entry name" value="Abhydrolase_1"/>
    <property type="match status" value="1"/>
</dbReference>
<dbReference type="InterPro" id="IPR029058">
    <property type="entry name" value="AB_hydrolase_fold"/>
</dbReference>
<dbReference type="AlphaFoldDB" id="E0I9U0"/>
<dbReference type="PANTHER" id="PTHR43798:SF20">
    <property type="entry name" value="2-SUCCINYL-6-HYDROXY-2,4-CYCLOHEXADIENE-1-CARBOXYLATE SYNTHASE-RELATED"/>
    <property type="match status" value="1"/>
</dbReference>
<gene>
    <name evidence="2" type="ORF">PaecuDRAFT_2427</name>
</gene>
<dbReference type="RefSeq" id="WP_006038421.1">
    <property type="nucleotide sequence ID" value="NZ_AEDD01000006.1"/>
</dbReference>
<dbReference type="STRING" id="717606.PaecuDRAFT_2427"/>
<name>E0I9U0_9BACL</name>
<organism evidence="2 3">
    <name type="scientific">Paenibacillus curdlanolyticus YK9</name>
    <dbReference type="NCBI Taxonomy" id="717606"/>
    <lineage>
        <taxon>Bacteria</taxon>
        <taxon>Bacillati</taxon>
        <taxon>Bacillota</taxon>
        <taxon>Bacilli</taxon>
        <taxon>Bacillales</taxon>
        <taxon>Paenibacillaceae</taxon>
        <taxon>Paenibacillus</taxon>
    </lineage>
</organism>
<dbReference type="OrthoDB" id="252464at2"/>
<accession>E0I9U0</accession>
<protein>
    <submittedName>
        <fullName evidence="2">Alpha/beta hydrolase fold protein</fullName>
    </submittedName>
</protein>
<dbReference type="PANTHER" id="PTHR43798">
    <property type="entry name" value="MONOACYLGLYCEROL LIPASE"/>
    <property type="match status" value="1"/>
</dbReference>
<dbReference type="SUPFAM" id="SSF53474">
    <property type="entry name" value="alpha/beta-Hydrolases"/>
    <property type="match status" value="1"/>
</dbReference>
<dbReference type="GO" id="GO:0016020">
    <property type="term" value="C:membrane"/>
    <property type="evidence" value="ECO:0007669"/>
    <property type="project" value="TreeGrafter"/>
</dbReference>
<dbReference type="InterPro" id="IPR000639">
    <property type="entry name" value="Epox_hydrolase-like"/>
</dbReference>
<evidence type="ECO:0000313" key="2">
    <source>
        <dbReference type="EMBL" id="EFM10517.1"/>
    </source>
</evidence>
<evidence type="ECO:0000313" key="3">
    <source>
        <dbReference type="Proteomes" id="UP000005387"/>
    </source>
</evidence>
<keyword evidence="3" id="KW-1185">Reference proteome</keyword>
<reference evidence="2 3" key="1">
    <citation type="submission" date="2010-07" db="EMBL/GenBank/DDBJ databases">
        <title>The draft genome of Paenibacillus curdlanolyticus YK9.</title>
        <authorList>
            <consortium name="US DOE Joint Genome Institute (JGI-PGF)"/>
            <person name="Lucas S."/>
            <person name="Copeland A."/>
            <person name="Lapidus A."/>
            <person name="Cheng J.-F."/>
            <person name="Bruce D."/>
            <person name="Goodwin L."/>
            <person name="Pitluck S."/>
            <person name="Land M.L."/>
            <person name="Hauser L."/>
            <person name="Chang Y.-J."/>
            <person name="Jeffries C."/>
            <person name="Anderson I.J."/>
            <person name="Johnson E."/>
            <person name="Loganathan U."/>
            <person name="Mulhopadhyay B."/>
            <person name="Kyrpides N."/>
            <person name="Woyke T.J."/>
        </authorList>
    </citation>
    <scope>NUCLEOTIDE SEQUENCE [LARGE SCALE GENOMIC DNA]</scope>
    <source>
        <strain evidence="2 3">YK9</strain>
    </source>
</reference>
<dbReference type="EMBL" id="AEDD01000006">
    <property type="protein sequence ID" value="EFM10517.1"/>
    <property type="molecule type" value="Genomic_DNA"/>
</dbReference>
<dbReference type="PRINTS" id="PR00111">
    <property type="entry name" value="ABHYDROLASE"/>
</dbReference>
<dbReference type="InterPro" id="IPR050266">
    <property type="entry name" value="AB_hydrolase_sf"/>
</dbReference>
<dbReference type="Proteomes" id="UP000005387">
    <property type="component" value="Unassembled WGS sequence"/>
</dbReference>
<sequence length="276" mass="29392">MNMVSIADKSIVLRNGSVTLAYKDTMPQGNADTVVVLLHGFCGSSAYWETLLPLLERPGRRIIAPDHRGHGRSSAPSDAIYTMEQFAEDAAALVEELGLGPIILLGHSLGGYATLAFAERHPDKLRSFGIIHSTAFPDSEAARDNRDRAVAAIREQGIGPFVEGLVPKLFASREDGSNEVLIQEAIAIGRGTTAAGAIAASLGMKERPDRTAILESSTKPVLLVAGQQDGVIPPERTFTTSRAGVKQVLLEQAGHMGMIETPEELAAALNDFIEGK</sequence>
<feature type="domain" description="AB hydrolase-1" evidence="1">
    <location>
        <begin position="34"/>
        <end position="260"/>
    </location>
</feature>
<dbReference type="GO" id="GO:0016787">
    <property type="term" value="F:hydrolase activity"/>
    <property type="evidence" value="ECO:0007669"/>
    <property type="project" value="UniProtKB-KW"/>
</dbReference>
<dbReference type="Gene3D" id="3.40.50.1820">
    <property type="entry name" value="alpha/beta hydrolase"/>
    <property type="match status" value="1"/>
</dbReference>
<proteinExistence type="predicted"/>